<sequence>MLFVANTRLRTFQPLNFEEKDSIKKFPLHLARDKLKQAVEKLMPMWTEVDTDDALELLGPGTVNSRAFAATGIWTTFYWHRMVTFSIADVTFPVLFVLLMQLILGISLVGAPIHFLLPSNVQRNGRDRRRPINAIQNFCFTAFTILRKSVNLILNLGALMVDANVPDIKHGDVHEQIQEKSYESWSIERVNLKANLFCL</sequence>
<accession>A0A9P7EFT0</accession>
<dbReference type="OrthoDB" id="2693333at2759"/>
<evidence type="ECO:0000313" key="3">
    <source>
        <dbReference type="Proteomes" id="UP000807769"/>
    </source>
</evidence>
<feature type="transmembrane region" description="Helical" evidence="1">
    <location>
        <begin position="92"/>
        <end position="117"/>
    </location>
</feature>
<dbReference type="RefSeq" id="XP_041195798.1">
    <property type="nucleotide sequence ID" value="XM_041328896.1"/>
</dbReference>
<keyword evidence="1" id="KW-1133">Transmembrane helix</keyword>
<dbReference type="Proteomes" id="UP000807769">
    <property type="component" value="Unassembled WGS sequence"/>
</dbReference>
<proteinExistence type="predicted"/>
<keyword evidence="1" id="KW-0472">Membrane</keyword>
<evidence type="ECO:0000256" key="1">
    <source>
        <dbReference type="SAM" id="Phobius"/>
    </source>
</evidence>
<dbReference type="AlphaFoldDB" id="A0A9P7EFT0"/>
<keyword evidence="3" id="KW-1185">Reference proteome</keyword>
<dbReference type="Gene3D" id="1.10.1070.11">
    <property type="entry name" value="Phosphatidylinositol 3-/4-kinase, catalytic domain"/>
    <property type="match status" value="1"/>
</dbReference>
<keyword evidence="1" id="KW-0812">Transmembrane</keyword>
<dbReference type="GeneID" id="64622913"/>
<name>A0A9P7EFT0_9AGAM</name>
<protein>
    <submittedName>
        <fullName evidence="2">Uncharacterized protein</fullName>
    </submittedName>
</protein>
<reference evidence="2" key="1">
    <citation type="journal article" date="2020" name="New Phytol.">
        <title>Comparative genomics reveals dynamic genome evolution in host specialist ectomycorrhizal fungi.</title>
        <authorList>
            <person name="Lofgren L.A."/>
            <person name="Nguyen N.H."/>
            <person name="Vilgalys R."/>
            <person name="Ruytinx J."/>
            <person name="Liao H.L."/>
            <person name="Branco S."/>
            <person name="Kuo A."/>
            <person name="LaButti K."/>
            <person name="Lipzen A."/>
            <person name="Andreopoulos W."/>
            <person name="Pangilinan J."/>
            <person name="Riley R."/>
            <person name="Hundley H."/>
            <person name="Na H."/>
            <person name="Barry K."/>
            <person name="Grigoriev I.V."/>
            <person name="Stajich J.E."/>
            <person name="Kennedy P.G."/>
        </authorList>
    </citation>
    <scope>NUCLEOTIDE SEQUENCE</scope>
    <source>
        <strain evidence="2">MN1</strain>
    </source>
</reference>
<dbReference type="EMBL" id="JABBWG010000008">
    <property type="protein sequence ID" value="KAG1820527.1"/>
    <property type="molecule type" value="Genomic_DNA"/>
</dbReference>
<organism evidence="2 3">
    <name type="scientific">Suillus subaureus</name>
    <dbReference type="NCBI Taxonomy" id="48587"/>
    <lineage>
        <taxon>Eukaryota</taxon>
        <taxon>Fungi</taxon>
        <taxon>Dikarya</taxon>
        <taxon>Basidiomycota</taxon>
        <taxon>Agaricomycotina</taxon>
        <taxon>Agaricomycetes</taxon>
        <taxon>Agaricomycetidae</taxon>
        <taxon>Boletales</taxon>
        <taxon>Suillineae</taxon>
        <taxon>Suillaceae</taxon>
        <taxon>Suillus</taxon>
    </lineage>
</organism>
<evidence type="ECO:0000313" key="2">
    <source>
        <dbReference type="EMBL" id="KAG1820527.1"/>
    </source>
</evidence>
<gene>
    <name evidence="2" type="ORF">BJ212DRAFT_1035281</name>
</gene>
<comment type="caution">
    <text evidence="2">The sequence shown here is derived from an EMBL/GenBank/DDBJ whole genome shotgun (WGS) entry which is preliminary data.</text>
</comment>
<dbReference type="InterPro" id="IPR036940">
    <property type="entry name" value="PI3/4_kinase_cat_sf"/>
</dbReference>